<sequence length="255" mass="28573">MRMEKIGDDVIVRCNNTSEAWHITCVGTTWGGTIGNCSIPTIAVAPVEQREDWGLTDVFTRNKRFPLGILLVVALGVALGVAVGVVLLFGVMSYMRRRRRMKIRSRSNYFLRQVAAGEASDKLDVEGRADRAPMLLRRDSSVTDSMRRDYINTPHMRGRPLPVPRMCDGAPEPEVILTTDICTSPRPNEATLKRFSTFRPARGDGAMGAGYGEGPYYFQLDPNVARRDQRHRPDVIQGYAICHPQPIEDLDRLDI</sequence>
<dbReference type="AlphaFoldDB" id="A0AAD9L5F2"/>
<organism evidence="2 3">
    <name type="scientific">Ridgeia piscesae</name>
    <name type="common">Tubeworm</name>
    <dbReference type="NCBI Taxonomy" id="27915"/>
    <lineage>
        <taxon>Eukaryota</taxon>
        <taxon>Metazoa</taxon>
        <taxon>Spiralia</taxon>
        <taxon>Lophotrochozoa</taxon>
        <taxon>Annelida</taxon>
        <taxon>Polychaeta</taxon>
        <taxon>Sedentaria</taxon>
        <taxon>Canalipalpata</taxon>
        <taxon>Sabellida</taxon>
        <taxon>Siboglinidae</taxon>
        <taxon>Ridgeia</taxon>
    </lineage>
</organism>
<dbReference type="EMBL" id="JAODUO010000307">
    <property type="protein sequence ID" value="KAK2183537.1"/>
    <property type="molecule type" value="Genomic_DNA"/>
</dbReference>
<comment type="caution">
    <text evidence="2">The sequence shown here is derived from an EMBL/GenBank/DDBJ whole genome shotgun (WGS) entry which is preliminary data.</text>
</comment>
<keyword evidence="1" id="KW-0812">Transmembrane</keyword>
<accession>A0AAD9L5F2</accession>
<gene>
    <name evidence="2" type="ORF">NP493_307g01023</name>
</gene>
<keyword evidence="3" id="KW-1185">Reference proteome</keyword>
<keyword evidence="1" id="KW-1133">Transmembrane helix</keyword>
<dbReference type="Proteomes" id="UP001209878">
    <property type="component" value="Unassembled WGS sequence"/>
</dbReference>
<reference evidence="2" key="1">
    <citation type="journal article" date="2023" name="Mol. Biol. Evol.">
        <title>Third-Generation Sequencing Reveals the Adaptive Role of the Epigenome in Three Deep-Sea Polychaetes.</title>
        <authorList>
            <person name="Perez M."/>
            <person name="Aroh O."/>
            <person name="Sun Y."/>
            <person name="Lan Y."/>
            <person name="Juniper S.K."/>
            <person name="Young C.R."/>
            <person name="Angers B."/>
            <person name="Qian P.Y."/>
        </authorList>
    </citation>
    <scope>NUCLEOTIDE SEQUENCE</scope>
    <source>
        <strain evidence="2">R07B-5</strain>
    </source>
</reference>
<name>A0AAD9L5F2_RIDPI</name>
<protein>
    <submittedName>
        <fullName evidence="2">Uncharacterized protein</fullName>
    </submittedName>
</protein>
<evidence type="ECO:0000313" key="3">
    <source>
        <dbReference type="Proteomes" id="UP001209878"/>
    </source>
</evidence>
<proteinExistence type="predicted"/>
<feature type="transmembrane region" description="Helical" evidence="1">
    <location>
        <begin position="67"/>
        <end position="95"/>
    </location>
</feature>
<evidence type="ECO:0000313" key="2">
    <source>
        <dbReference type="EMBL" id="KAK2183537.1"/>
    </source>
</evidence>
<evidence type="ECO:0000256" key="1">
    <source>
        <dbReference type="SAM" id="Phobius"/>
    </source>
</evidence>
<keyword evidence="1" id="KW-0472">Membrane</keyword>